<comment type="caution">
    <text evidence="2">The sequence shown here is derived from an EMBL/GenBank/DDBJ whole genome shotgun (WGS) entry which is preliminary data.</text>
</comment>
<dbReference type="PROSITE" id="PS51186">
    <property type="entry name" value="GNAT"/>
    <property type="match status" value="1"/>
</dbReference>
<sequence>MSTTPGIIVPFELSAHSHLVPYLAALHASCITHDHTIATFLLPLSHEKLLAWWKERIGETNGEKRVMLLLVSDLDPNGAIRGPEIKGVVMLWMPYSETGSFRGFVENLLVHKSHRGKGGAKVLMSAIEAQALNRGRTLLLLDTESGSQAEAVFKTLGYTELGKVPGYGMSPAGGLKDGTFFYKTLQL</sequence>
<dbReference type="Gene3D" id="3.40.630.30">
    <property type="match status" value="1"/>
</dbReference>
<dbReference type="GO" id="GO:0016747">
    <property type="term" value="F:acyltransferase activity, transferring groups other than amino-acyl groups"/>
    <property type="evidence" value="ECO:0007669"/>
    <property type="project" value="InterPro"/>
</dbReference>
<reference evidence="2 3" key="1">
    <citation type="submission" date="2017-02" db="EMBL/GenBank/DDBJ databases">
        <title>Genomes of Trichoderma spp. with biocontrol activity.</title>
        <authorList>
            <person name="Gardiner D."/>
            <person name="Kazan K."/>
            <person name="Vos C."/>
            <person name="Harvey P."/>
        </authorList>
    </citation>
    <scope>NUCLEOTIDE SEQUENCE [LARGE SCALE GENOMIC DNA]</scope>
    <source>
        <strain evidence="2 3">A5MH</strain>
    </source>
</reference>
<dbReference type="InterPro" id="IPR016181">
    <property type="entry name" value="Acyl_CoA_acyltransferase"/>
</dbReference>
<dbReference type="Proteomes" id="UP000236546">
    <property type="component" value="Unassembled WGS sequence"/>
</dbReference>
<evidence type="ECO:0000313" key="2">
    <source>
        <dbReference type="EMBL" id="PNP48739.1"/>
    </source>
</evidence>
<name>A0A2K0TT83_9HYPO</name>
<dbReference type="AlphaFoldDB" id="A0A2K0TT83"/>
<gene>
    <name evidence="2" type="ORF">TGAMA5MH_00193</name>
</gene>
<accession>A0A2K0TT83</accession>
<dbReference type="EMBL" id="MTYH01000002">
    <property type="protein sequence ID" value="PNP48739.1"/>
    <property type="molecule type" value="Genomic_DNA"/>
</dbReference>
<organism evidence="2 3">
    <name type="scientific">Trichoderma gamsii</name>
    <dbReference type="NCBI Taxonomy" id="398673"/>
    <lineage>
        <taxon>Eukaryota</taxon>
        <taxon>Fungi</taxon>
        <taxon>Dikarya</taxon>
        <taxon>Ascomycota</taxon>
        <taxon>Pezizomycotina</taxon>
        <taxon>Sordariomycetes</taxon>
        <taxon>Hypocreomycetidae</taxon>
        <taxon>Hypocreales</taxon>
        <taxon>Hypocreaceae</taxon>
        <taxon>Trichoderma</taxon>
    </lineage>
</organism>
<evidence type="ECO:0000313" key="3">
    <source>
        <dbReference type="Proteomes" id="UP000236546"/>
    </source>
</evidence>
<dbReference type="Pfam" id="PF00583">
    <property type="entry name" value="Acetyltransf_1"/>
    <property type="match status" value="1"/>
</dbReference>
<dbReference type="SUPFAM" id="SSF55729">
    <property type="entry name" value="Acyl-CoA N-acyltransferases (Nat)"/>
    <property type="match status" value="1"/>
</dbReference>
<proteinExistence type="predicted"/>
<dbReference type="OrthoDB" id="41532at2759"/>
<dbReference type="CDD" id="cd04301">
    <property type="entry name" value="NAT_SF"/>
    <property type="match status" value="1"/>
</dbReference>
<evidence type="ECO:0000259" key="1">
    <source>
        <dbReference type="PROSITE" id="PS51186"/>
    </source>
</evidence>
<protein>
    <recommendedName>
        <fullName evidence="1">N-acetyltransferase domain-containing protein</fullName>
    </recommendedName>
</protein>
<feature type="domain" description="N-acetyltransferase" evidence="1">
    <location>
        <begin position="39"/>
        <end position="186"/>
    </location>
</feature>
<dbReference type="InterPro" id="IPR000182">
    <property type="entry name" value="GNAT_dom"/>
</dbReference>